<dbReference type="EMBL" id="JABSTR010000005">
    <property type="protein sequence ID" value="KAH9371703.1"/>
    <property type="molecule type" value="Genomic_DNA"/>
</dbReference>
<keyword evidence="3" id="KW-1185">Reference proteome</keyword>
<proteinExistence type="inferred from homology"/>
<name>A0A9J6GA35_HAELO</name>
<dbReference type="GO" id="GO:0007165">
    <property type="term" value="P:signal transduction"/>
    <property type="evidence" value="ECO:0007669"/>
    <property type="project" value="InterPro"/>
</dbReference>
<accession>A0A9J6GA35</accession>
<evidence type="ECO:0000313" key="2">
    <source>
        <dbReference type="EMBL" id="KAH9371703.1"/>
    </source>
</evidence>
<dbReference type="InterPro" id="IPR002554">
    <property type="entry name" value="PP2A_B56"/>
</dbReference>
<dbReference type="Pfam" id="PF01603">
    <property type="entry name" value="B56"/>
    <property type="match status" value="1"/>
</dbReference>
<dbReference type="Gene3D" id="1.25.10.10">
    <property type="entry name" value="Leucine-rich Repeat Variant"/>
    <property type="match status" value="1"/>
</dbReference>
<dbReference type="GO" id="GO:0005634">
    <property type="term" value="C:nucleus"/>
    <property type="evidence" value="ECO:0007669"/>
    <property type="project" value="TreeGrafter"/>
</dbReference>
<protein>
    <submittedName>
        <fullName evidence="2">Uncharacterized protein</fullName>
    </submittedName>
</protein>
<dbReference type="PANTHER" id="PTHR10257">
    <property type="entry name" value="SERINE/THREONINE PROTEIN PHOSPHATASE 2A PP2A REGULATORY SUBUNIT B"/>
    <property type="match status" value="1"/>
</dbReference>
<evidence type="ECO:0000313" key="3">
    <source>
        <dbReference type="Proteomes" id="UP000821853"/>
    </source>
</evidence>
<sequence length="320" mass="36922">MELSGKLLPALPRIAVWERPAHSETPTTSKDARHRCDIMAEASWPNLELLCSLQKSLEFNPSHWQPVIRQKLVLELLDRFDSEGTEERDLLKTVQTHIYRKFLGLWAHIRKQINTAFEKLIYETHNFNEVTELLKVLGAIINGFTLPLKAEHKQFLVKVLIPLHQPVCLEHSQAPRRYCLVTFVAKHAASAEQIGKGLQKLWPKICSKKELLFLLEIEDILYVPAPTQFSKTQDTFFTQIAKCVCNPHSHVAERALYFWKNNYILSLIEKNNETGIPLMLSALYHTPKQQLDQTTVEPVYNALKRFMEINFKLFDGLPSA</sequence>
<dbReference type="OMA" id="PRIAVWE"/>
<comment type="similarity">
    <text evidence="1">Belongs to the phosphatase 2A regulatory subunit B56 family.</text>
</comment>
<reference evidence="2 3" key="1">
    <citation type="journal article" date="2020" name="Cell">
        <title>Large-Scale Comparative Analyses of Tick Genomes Elucidate Their Genetic Diversity and Vector Capacities.</title>
        <authorList>
            <consortium name="Tick Genome and Microbiome Consortium (TIGMIC)"/>
            <person name="Jia N."/>
            <person name="Wang J."/>
            <person name="Shi W."/>
            <person name="Du L."/>
            <person name="Sun Y."/>
            <person name="Zhan W."/>
            <person name="Jiang J.F."/>
            <person name="Wang Q."/>
            <person name="Zhang B."/>
            <person name="Ji P."/>
            <person name="Bell-Sakyi L."/>
            <person name="Cui X.M."/>
            <person name="Yuan T.T."/>
            <person name="Jiang B.G."/>
            <person name="Yang W.F."/>
            <person name="Lam T.T."/>
            <person name="Chang Q.C."/>
            <person name="Ding S.J."/>
            <person name="Wang X.J."/>
            <person name="Zhu J.G."/>
            <person name="Ruan X.D."/>
            <person name="Zhao L."/>
            <person name="Wei J.T."/>
            <person name="Ye R.Z."/>
            <person name="Que T.C."/>
            <person name="Du C.H."/>
            <person name="Zhou Y.H."/>
            <person name="Cheng J.X."/>
            <person name="Dai P.F."/>
            <person name="Guo W.B."/>
            <person name="Han X.H."/>
            <person name="Huang E.J."/>
            <person name="Li L.F."/>
            <person name="Wei W."/>
            <person name="Gao Y.C."/>
            <person name="Liu J.Z."/>
            <person name="Shao H.Z."/>
            <person name="Wang X."/>
            <person name="Wang C.C."/>
            <person name="Yang T.C."/>
            <person name="Huo Q.B."/>
            <person name="Li W."/>
            <person name="Chen H.Y."/>
            <person name="Chen S.E."/>
            <person name="Zhou L.G."/>
            <person name="Ni X.B."/>
            <person name="Tian J.H."/>
            <person name="Sheng Y."/>
            <person name="Liu T."/>
            <person name="Pan Y.S."/>
            <person name="Xia L.Y."/>
            <person name="Li J."/>
            <person name="Zhao F."/>
            <person name="Cao W.C."/>
        </authorList>
    </citation>
    <scope>NUCLEOTIDE SEQUENCE [LARGE SCALE GENOMIC DNA]</scope>
    <source>
        <strain evidence="2">HaeL-2018</strain>
    </source>
</reference>
<dbReference type="GO" id="GO:0000159">
    <property type="term" value="C:protein phosphatase type 2A complex"/>
    <property type="evidence" value="ECO:0007669"/>
    <property type="project" value="InterPro"/>
</dbReference>
<organism evidence="2 3">
    <name type="scientific">Haemaphysalis longicornis</name>
    <name type="common">Bush tick</name>
    <dbReference type="NCBI Taxonomy" id="44386"/>
    <lineage>
        <taxon>Eukaryota</taxon>
        <taxon>Metazoa</taxon>
        <taxon>Ecdysozoa</taxon>
        <taxon>Arthropoda</taxon>
        <taxon>Chelicerata</taxon>
        <taxon>Arachnida</taxon>
        <taxon>Acari</taxon>
        <taxon>Parasitiformes</taxon>
        <taxon>Ixodida</taxon>
        <taxon>Ixodoidea</taxon>
        <taxon>Ixodidae</taxon>
        <taxon>Haemaphysalinae</taxon>
        <taxon>Haemaphysalis</taxon>
    </lineage>
</organism>
<dbReference type="InterPro" id="IPR011989">
    <property type="entry name" value="ARM-like"/>
</dbReference>
<gene>
    <name evidence="2" type="ORF">HPB48_012021</name>
</gene>
<dbReference type="PANTHER" id="PTHR10257:SF5">
    <property type="entry name" value="WIDERBORST, ISOFORM H"/>
    <property type="match status" value="1"/>
</dbReference>
<dbReference type="SUPFAM" id="SSF48371">
    <property type="entry name" value="ARM repeat"/>
    <property type="match status" value="1"/>
</dbReference>
<dbReference type="OrthoDB" id="10264446at2759"/>
<dbReference type="AlphaFoldDB" id="A0A9J6GA35"/>
<dbReference type="VEuPathDB" id="VectorBase:HLOH_062844"/>
<comment type="caution">
    <text evidence="2">The sequence shown here is derived from an EMBL/GenBank/DDBJ whole genome shotgun (WGS) entry which is preliminary data.</text>
</comment>
<dbReference type="Proteomes" id="UP000821853">
    <property type="component" value="Chromosome 3"/>
</dbReference>
<evidence type="ECO:0000256" key="1">
    <source>
        <dbReference type="ARBA" id="ARBA00009745"/>
    </source>
</evidence>
<dbReference type="InterPro" id="IPR016024">
    <property type="entry name" value="ARM-type_fold"/>
</dbReference>
<dbReference type="GO" id="GO:0072542">
    <property type="term" value="F:protein phosphatase activator activity"/>
    <property type="evidence" value="ECO:0007669"/>
    <property type="project" value="TreeGrafter"/>
</dbReference>
<dbReference type="GO" id="GO:0005829">
    <property type="term" value="C:cytosol"/>
    <property type="evidence" value="ECO:0007669"/>
    <property type="project" value="TreeGrafter"/>
</dbReference>